<feature type="domain" description="Bacterial sugar transferase" evidence="3">
    <location>
        <begin position="12"/>
        <end position="187"/>
    </location>
</feature>
<feature type="transmembrane region" description="Helical" evidence="2">
    <location>
        <begin position="17"/>
        <end position="41"/>
    </location>
</feature>
<evidence type="ECO:0000256" key="1">
    <source>
        <dbReference type="ARBA" id="ARBA00006464"/>
    </source>
</evidence>
<gene>
    <name evidence="4" type="ORF">CWE06_10520</name>
</gene>
<dbReference type="EMBL" id="PIPI01000008">
    <property type="protein sequence ID" value="RUO18668.1"/>
    <property type="molecule type" value="Genomic_DNA"/>
</dbReference>
<accession>A0A432VQX8</accession>
<keyword evidence="2" id="KW-1133">Transmembrane helix</keyword>
<sequence>MKTASFYEQVGKRLVDFLIVISATILLLPFMVLIAVLIKIFDPGPVIFKQKRVGRYGETFDFYKFRSMPINTGDLPSDKVGQVKLTWVGKFIRRTNLDELPQLFNVLKGDMSIVGPRPPIPAQAELTELRQKNGALNCRPGLTGLAQVSSFDGMSVPEKAAFDGKYAKNVTLLSDIKIILRTFVYLLKPPPVY</sequence>
<comment type="caution">
    <text evidence="4">The sequence shown here is derived from an EMBL/GenBank/DDBJ whole genome shotgun (WGS) entry which is preliminary data.</text>
</comment>
<proteinExistence type="inferred from homology"/>
<dbReference type="InterPro" id="IPR003362">
    <property type="entry name" value="Bact_transf"/>
</dbReference>
<keyword evidence="4" id="KW-0808">Transferase</keyword>
<dbReference type="Proteomes" id="UP000288212">
    <property type="component" value="Unassembled WGS sequence"/>
</dbReference>
<evidence type="ECO:0000313" key="4">
    <source>
        <dbReference type="EMBL" id="RUO18668.1"/>
    </source>
</evidence>
<evidence type="ECO:0000313" key="5">
    <source>
        <dbReference type="Proteomes" id="UP000288212"/>
    </source>
</evidence>
<name>A0A432VQX8_9GAMM</name>
<dbReference type="GO" id="GO:0016780">
    <property type="term" value="F:phosphotransferase activity, for other substituted phosphate groups"/>
    <property type="evidence" value="ECO:0007669"/>
    <property type="project" value="TreeGrafter"/>
</dbReference>
<organism evidence="4 5">
    <name type="scientific">Aliidiomarina haloalkalitolerans</name>
    <dbReference type="NCBI Taxonomy" id="859059"/>
    <lineage>
        <taxon>Bacteria</taxon>
        <taxon>Pseudomonadati</taxon>
        <taxon>Pseudomonadota</taxon>
        <taxon>Gammaproteobacteria</taxon>
        <taxon>Alteromonadales</taxon>
        <taxon>Idiomarinaceae</taxon>
        <taxon>Aliidiomarina</taxon>
    </lineage>
</organism>
<keyword evidence="5" id="KW-1185">Reference proteome</keyword>
<dbReference type="PANTHER" id="PTHR30576">
    <property type="entry name" value="COLANIC BIOSYNTHESIS UDP-GLUCOSE LIPID CARRIER TRANSFERASE"/>
    <property type="match status" value="1"/>
</dbReference>
<keyword evidence="2" id="KW-0812">Transmembrane</keyword>
<dbReference type="AlphaFoldDB" id="A0A432VQX8"/>
<dbReference type="RefSeq" id="WP_126793878.1">
    <property type="nucleotide sequence ID" value="NZ_PIPI01000008.1"/>
</dbReference>
<reference evidence="4 5" key="1">
    <citation type="journal article" date="2011" name="Front. Microbiol.">
        <title>Genomic signatures of strain selection and enhancement in Bacillus atrophaeus var. globigii, a historical biowarfare simulant.</title>
        <authorList>
            <person name="Gibbons H.S."/>
            <person name="Broomall S.M."/>
            <person name="McNew L.A."/>
            <person name="Daligault H."/>
            <person name="Chapman C."/>
            <person name="Bruce D."/>
            <person name="Karavis M."/>
            <person name="Krepps M."/>
            <person name="McGregor P.A."/>
            <person name="Hong C."/>
            <person name="Park K.H."/>
            <person name="Akmal A."/>
            <person name="Feldman A."/>
            <person name="Lin J.S."/>
            <person name="Chang W.E."/>
            <person name="Higgs B.W."/>
            <person name="Demirev P."/>
            <person name="Lindquist J."/>
            <person name="Liem A."/>
            <person name="Fochler E."/>
            <person name="Read T.D."/>
            <person name="Tapia R."/>
            <person name="Johnson S."/>
            <person name="Bishop-Lilly K.A."/>
            <person name="Detter C."/>
            <person name="Han C."/>
            <person name="Sozhamannan S."/>
            <person name="Rosenzweig C.N."/>
            <person name="Skowronski E.W."/>
        </authorList>
    </citation>
    <scope>NUCLEOTIDE SEQUENCE [LARGE SCALE GENOMIC DNA]</scope>
    <source>
        <strain evidence="4 5">AK5</strain>
    </source>
</reference>
<dbReference type="PANTHER" id="PTHR30576:SF10">
    <property type="entry name" value="SLL5057 PROTEIN"/>
    <property type="match status" value="1"/>
</dbReference>
<dbReference type="Pfam" id="PF02397">
    <property type="entry name" value="Bac_transf"/>
    <property type="match status" value="1"/>
</dbReference>
<comment type="similarity">
    <text evidence="1">Belongs to the bacterial sugar transferase family.</text>
</comment>
<evidence type="ECO:0000256" key="2">
    <source>
        <dbReference type="SAM" id="Phobius"/>
    </source>
</evidence>
<dbReference type="OrthoDB" id="9808602at2"/>
<keyword evidence="2" id="KW-0472">Membrane</keyword>
<evidence type="ECO:0000259" key="3">
    <source>
        <dbReference type="Pfam" id="PF02397"/>
    </source>
</evidence>
<protein>
    <submittedName>
        <fullName evidence="4">Sugar transferase</fullName>
    </submittedName>
</protein>